<dbReference type="InterPro" id="IPR002252">
    <property type="entry name" value="Glyco_hydro_36"/>
</dbReference>
<name>A0ABY4PC58_9LACO</name>
<dbReference type="PANTHER" id="PTHR43053">
    <property type="entry name" value="GLYCOSIDASE FAMILY 31"/>
    <property type="match status" value="1"/>
</dbReference>
<feature type="domain" description="Glycosyl hydrolase family 36 N-terminal" evidence="8">
    <location>
        <begin position="29"/>
        <end position="285"/>
    </location>
</feature>
<evidence type="ECO:0000256" key="2">
    <source>
        <dbReference type="ARBA" id="ARBA00006202"/>
    </source>
</evidence>
<proteinExistence type="inferred from homology"/>
<dbReference type="Pfam" id="PF16874">
    <property type="entry name" value="Glyco_hydro_36C"/>
    <property type="match status" value="1"/>
</dbReference>
<evidence type="ECO:0000256" key="5">
    <source>
        <dbReference type="ARBA" id="ARBA00023295"/>
    </source>
</evidence>
<evidence type="ECO:0000259" key="8">
    <source>
        <dbReference type="Pfam" id="PF16875"/>
    </source>
</evidence>
<feature type="domain" description="Glycosyl hydrolase family 36 C-terminal" evidence="7">
    <location>
        <begin position="652"/>
        <end position="728"/>
    </location>
</feature>
<evidence type="ECO:0000313" key="10">
    <source>
        <dbReference type="Proteomes" id="UP000831947"/>
    </source>
</evidence>
<gene>
    <name evidence="9" type="ORF">MOO47_04710</name>
</gene>
<dbReference type="EC" id="3.2.1.22" evidence="3 6"/>
<dbReference type="GO" id="GO:0004557">
    <property type="term" value="F:alpha-galactosidase activity"/>
    <property type="evidence" value="ECO:0007669"/>
    <property type="project" value="UniProtKB-EC"/>
</dbReference>
<organism evidence="9 10">
    <name type="scientific">Bombilactobacillus thymidiniphilus</name>
    <dbReference type="NCBI Taxonomy" id="2923363"/>
    <lineage>
        <taxon>Bacteria</taxon>
        <taxon>Bacillati</taxon>
        <taxon>Bacillota</taxon>
        <taxon>Bacilli</taxon>
        <taxon>Lactobacillales</taxon>
        <taxon>Lactobacillaceae</taxon>
        <taxon>Bombilactobacillus</taxon>
    </lineage>
</organism>
<keyword evidence="5 6" id="KW-0326">Glycosidase</keyword>
<sequence>MTINVNEQTQYFHLQTAHTSYVMHVLENGYLEQVYYGARIHDRPQYFNLTEHVEKDATASWSDEYPKLQLDNLKQEYSSLGRGDFRDFAFQVEYPDGNRISDFRYDHYKIMHGKQALPDLPATFGEKTTVDTLIIYLKDDVGQLELVLNYSVFVAQDVLVRSAKFVNQSAQTVMLQRAYSLQLDLPDSAYDLMQFSGAWARERHLQRTPLRSGVQSIGSLRTASSHQQNPFMMLARKQTTEDQGSVYGFNLIYSGNFLDSIEVDQFQTSRILVGINPTEFAWQLAPGESFQTPEALVSYTDNGFNQLSQQLTDFYQQHLVNQQFAKKARPILINNWEATYFDFDEQKLLAFADQAKELGIELLVLDDGWFGHRDDDTTSLGDWFSDIRKLPQGVEHLAAKIHERGLQFGLWFEPEMISLDSQLYQAHPEWVIHVPGRKMTPSRHQYVLDLTQPQVVDCLFNMMCKVIKATQLDYIKWDMNRYITEFFSPAFPAQQQQELGHRYILGVYQLYAKLTQAFPAVLFESCASGGGRFDLGLMYYAPQAWTSDDTDAVERLKIQYGTSYGYALSMMGAHVSAVPNDQVGRQTSLDMRAKVAYFGDFGYELDITKLTATEVKQIKQQVAFYKKYRQLFQYGTFYRLQSPFTDDHNVISWQVVSADQKQAIAARYQLFNMPQSSEKRLYFRGLCPDWQYKINGYKEIYYGDELMNAGLILPVQQTAGDFQAQMLVISAV</sequence>
<keyword evidence="4 6" id="KW-0378">Hydrolase</keyword>
<dbReference type="Gene3D" id="2.60.40.1180">
    <property type="entry name" value="Golgi alpha-mannosidase II"/>
    <property type="match status" value="1"/>
</dbReference>
<protein>
    <recommendedName>
        <fullName evidence="3 6">Alpha-galactosidase</fullName>
        <ecNumber evidence="3 6">3.2.1.22</ecNumber>
    </recommendedName>
</protein>
<dbReference type="InterPro" id="IPR000111">
    <property type="entry name" value="Glyco_hydro_27/36_CS"/>
</dbReference>
<dbReference type="Gene3D" id="2.70.98.60">
    <property type="entry name" value="alpha-galactosidase from lactobacil brevis"/>
    <property type="match status" value="1"/>
</dbReference>
<dbReference type="PANTHER" id="PTHR43053:SF3">
    <property type="entry name" value="ALPHA-GALACTOSIDASE C-RELATED"/>
    <property type="match status" value="1"/>
</dbReference>
<dbReference type="Proteomes" id="UP000831947">
    <property type="component" value="Chromosome"/>
</dbReference>
<dbReference type="Pfam" id="PF02065">
    <property type="entry name" value="Melibiase"/>
    <property type="match status" value="1"/>
</dbReference>
<dbReference type="SUPFAM" id="SSF51445">
    <property type="entry name" value="(Trans)glycosidases"/>
    <property type="match status" value="1"/>
</dbReference>
<dbReference type="Gene3D" id="3.20.20.70">
    <property type="entry name" value="Aldolase class I"/>
    <property type="match status" value="1"/>
</dbReference>
<comment type="catalytic activity">
    <reaction evidence="1 6">
        <text>Hydrolysis of terminal, non-reducing alpha-D-galactose residues in alpha-D-galactosides, including galactose oligosaccharides, galactomannans and galactolipids.</text>
        <dbReference type="EC" id="3.2.1.22"/>
    </reaction>
</comment>
<dbReference type="Pfam" id="PF16875">
    <property type="entry name" value="Glyco_hydro_36N"/>
    <property type="match status" value="1"/>
</dbReference>
<dbReference type="InterPro" id="IPR031704">
    <property type="entry name" value="Glyco_hydro_36_N"/>
</dbReference>
<dbReference type="PIRSF" id="PIRSF005536">
    <property type="entry name" value="Agal"/>
    <property type="match status" value="1"/>
</dbReference>
<evidence type="ECO:0000256" key="4">
    <source>
        <dbReference type="ARBA" id="ARBA00022801"/>
    </source>
</evidence>
<evidence type="ECO:0000256" key="6">
    <source>
        <dbReference type="PIRNR" id="PIRNR005536"/>
    </source>
</evidence>
<dbReference type="InterPro" id="IPR031705">
    <property type="entry name" value="Glyco_hydro_36_C"/>
</dbReference>
<reference evidence="9 10" key="1">
    <citation type="journal article" date="2022" name="Int. J. Syst. Evol. Microbiol.">
        <title>Apilactobacillus apisilvae sp. nov., Nicolia spurrieriana gen. nov. sp. nov., Bombilactobacillus folatiphilus sp. nov. and Bombilactobacillus thymidiniphilus sp. nov., four new lactic acid bacterial isolates from stingless bees Tetragonula carbonaria and Austroplebeia australis.</title>
        <authorList>
            <person name="Oliphant S.A."/>
            <person name="Watson-Haigh N.S."/>
            <person name="Sumby K.M."/>
            <person name="Gardner J."/>
            <person name="Groom S."/>
            <person name="Jiranek V."/>
        </authorList>
    </citation>
    <scope>NUCLEOTIDE SEQUENCE [LARGE SCALE GENOMIC DNA]</scope>
    <source>
        <strain evidence="9 10">SG4_A1</strain>
    </source>
</reference>
<dbReference type="RefSeq" id="WP_249512318.1">
    <property type="nucleotide sequence ID" value="NZ_CP093365.1"/>
</dbReference>
<dbReference type="PROSITE" id="PS00512">
    <property type="entry name" value="ALPHA_GALACTOSIDASE"/>
    <property type="match status" value="1"/>
</dbReference>
<accession>A0ABY4PC58</accession>
<dbReference type="PRINTS" id="PR00743">
    <property type="entry name" value="GLHYDRLASE36"/>
</dbReference>
<keyword evidence="10" id="KW-1185">Reference proteome</keyword>
<dbReference type="InterPro" id="IPR013785">
    <property type="entry name" value="Aldolase_TIM"/>
</dbReference>
<dbReference type="EMBL" id="CP093365">
    <property type="protein sequence ID" value="UQS83091.1"/>
    <property type="molecule type" value="Genomic_DNA"/>
</dbReference>
<dbReference type="InterPro" id="IPR017853">
    <property type="entry name" value="GH"/>
</dbReference>
<evidence type="ECO:0000313" key="9">
    <source>
        <dbReference type="EMBL" id="UQS83091.1"/>
    </source>
</evidence>
<dbReference type="CDD" id="cd14791">
    <property type="entry name" value="GH36"/>
    <property type="match status" value="1"/>
</dbReference>
<evidence type="ECO:0000256" key="3">
    <source>
        <dbReference type="ARBA" id="ARBA00012755"/>
    </source>
</evidence>
<dbReference type="InterPro" id="IPR038417">
    <property type="entry name" value="Alpga-gal_N_sf"/>
</dbReference>
<dbReference type="InterPro" id="IPR013780">
    <property type="entry name" value="Glyco_hydro_b"/>
</dbReference>
<evidence type="ECO:0000256" key="1">
    <source>
        <dbReference type="ARBA" id="ARBA00001255"/>
    </source>
</evidence>
<evidence type="ECO:0000259" key="7">
    <source>
        <dbReference type="Pfam" id="PF16874"/>
    </source>
</evidence>
<comment type="similarity">
    <text evidence="2">Belongs to the glycosyl hydrolase 36 family.</text>
</comment>
<dbReference type="InterPro" id="IPR050985">
    <property type="entry name" value="Alpha-glycosidase_related"/>
</dbReference>